<dbReference type="AlphaFoldDB" id="A0A8R7QRQ4"/>
<evidence type="ECO:0000256" key="1">
    <source>
        <dbReference type="SAM" id="MobiDB-lite"/>
    </source>
</evidence>
<sequence length="145" mass="15972">MEAGSHQRRTYSRRHDQRCAEPAISKTMRASESGEDASPAAHHLQPSGPHLPYRSMTILLLPYRRPLRHLVRRPPPGSPASQLQPTPLASWPSPALSHPTPCLLSSSSLSPSSPSLSPSHLLSPTRRRCRPLHLPTPLQLPQDTT</sequence>
<feature type="region of interest" description="Disordered" evidence="1">
    <location>
        <begin position="69"/>
        <end position="145"/>
    </location>
</feature>
<dbReference type="Gramene" id="TuG1812G0600002274.01.T01">
    <property type="protein sequence ID" value="TuG1812G0600002274.01.T01"/>
    <property type="gene ID" value="TuG1812G0600002274.01"/>
</dbReference>
<feature type="region of interest" description="Disordered" evidence="1">
    <location>
        <begin position="1"/>
        <end position="52"/>
    </location>
</feature>
<reference evidence="2" key="2">
    <citation type="submission" date="2018-03" db="EMBL/GenBank/DDBJ databases">
        <title>The Triticum urartu genome reveals the dynamic nature of wheat genome evolution.</title>
        <authorList>
            <person name="Ling H."/>
            <person name="Ma B."/>
            <person name="Shi X."/>
            <person name="Liu H."/>
            <person name="Dong L."/>
            <person name="Sun H."/>
            <person name="Cao Y."/>
            <person name="Gao Q."/>
            <person name="Zheng S."/>
            <person name="Li Y."/>
            <person name="Yu Y."/>
            <person name="Du H."/>
            <person name="Qi M."/>
            <person name="Li Y."/>
            <person name="Yu H."/>
            <person name="Cui Y."/>
            <person name="Wang N."/>
            <person name="Chen C."/>
            <person name="Wu H."/>
            <person name="Zhao Y."/>
            <person name="Zhang J."/>
            <person name="Li Y."/>
            <person name="Zhou W."/>
            <person name="Zhang B."/>
            <person name="Hu W."/>
            <person name="Eijk M."/>
            <person name="Tang J."/>
            <person name="Witsenboer H."/>
            <person name="Zhao S."/>
            <person name="Li Z."/>
            <person name="Zhang A."/>
            <person name="Wang D."/>
            <person name="Liang C."/>
        </authorList>
    </citation>
    <scope>NUCLEOTIDE SEQUENCE [LARGE SCALE GENOMIC DNA]</scope>
    <source>
        <strain evidence="2">cv. G1812</strain>
    </source>
</reference>
<feature type="compositionally biased region" description="Low complexity" evidence="1">
    <location>
        <begin position="96"/>
        <end position="124"/>
    </location>
</feature>
<name>A0A8R7QRQ4_TRIUA</name>
<evidence type="ECO:0000313" key="2">
    <source>
        <dbReference type="EnsemblPlants" id="TuG1812G0600002274.01.T01"/>
    </source>
</evidence>
<proteinExistence type="predicted"/>
<accession>A0A8R7QRQ4</accession>
<dbReference type="Proteomes" id="UP000015106">
    <property type="component" value="Chromosome 6"/>
</dbReference>
<reference evidence="3" key="1">
    <citation type="journal article" date="2013" name="Nature">
        <title>Draft genome of the wheat A-genome progenitor Triticum urartu.</title>
        <authorList>
            <person name="Ling H.Q."/>
            <person name="Zhao S."/>
            <person name="Liu D."/>
            <person name="Wang J."/>
            <person name="Sun H."/>
            <person name="Zhang C."/>
            <person name="Fan H."/>
            <person name="Li D."/>
            <person name="Dong L."/>
            <person name="Tao Y."/>
            <person name="Gao C."/>
            <person name="Wu H."/>
            <person name="Li Y."/>
            <person name="Cui Y."/>
            <person name="Guo X."/>
            <person name="Zheng S."/>
            <person name="Wang B."/>
            <person name="Yu K."/>
            <person name="Liang Q."/>
            <person name="Yang W."/>
            <person name="Lou X."/>
            <person name="Chen J."/>
            <person name="Feng M."/>
            <person name="Jian J."/>
            <person name="Zhang X."/>
            <person name="Luo G."/>
            <person name="Jiang Y."/>
            <person name="Liu J."/>
            <person name="Wang Z."/>
            <person name="Sha Y."/>
            <person name="Zhang B."/>
            <person name="Wu H."/>
            <person name="Tang D."/>
            <person name="Shen Q."/>
            <person name="Xue P."/>
            <person name="Zou S."/>
            <person name="Wang X."/>
            <person name="Liu X."/>
            <person name="Wang F."/>
            <person name="Yang Y."/>
            <person name="An X."/>
            <person name="Dong Z."/>
            <person name="Zhang K."/>
            <person name="Zhang X."/>
            <person name="Luo M.C."/>
            <person name="Dvorak J."/>
            <person name="Tong Y."/>
            <person name="Wang J."/>
            <person name="Yang H."/>
            <person name="Li Z."/>
            <person name="Wang D."/>
            <person name="Zhang A."/>
            <person name="Wang J."/>
        </authorList>
    </citation>
    <scope>NUCLEOTIDE SEQUENCE</scope>
    <source>
        <strain evidence="3">cv. G1812</strain>
    </source>
</reference>
<feature type="compositionally biased region" description="Basic residues" evidence="1">
    <location>
        <begin position="1"/>
        <end position="12"/>
    </location>
</feature>
<protein>
    <submittedName>
        <fullName evidence="2">Uncharacterized protein</fullName>
    </submittedName>
</protein>
<reference evidence="2" key="3">
    <citation type="submission" date="2022-06" db="UniProtKB">
        <authorList>
            <consortium name="EnsemblPlants"/>
        </authorList>
    </citation>
    <scope>IDENTIFICATION</scope>
</reference>
<feature type="compositionally biased region" description="Low complexity" evidence="1">
    <location>
        <begin position="132"/>
        <end position="145"/>
    </location>
</feature>
<evidence type="ECO:0000313" key="3">
    <source>
        <dbReference type="Proteomes" id="UP000015106"/>
    </source>
</evidence>
<keyword evidence="3" id="KW-1185">Reference proteome</keyword>
<dbReference type="EnsemblPlants" id="TuG1812G0600002274.01.T01">
    <property type="protein sequence ID" value="TuG1812G0600002274.01.T01"/>
    <property type="gene ID" value="TuG1812G0600002274.01"/>
</dbReference>
<organism evidence="2 3">
    <name type="scientific">Triticum urartu</name>
    <name type="common">Red wild einkorn</name>
    <name type="synonym">Crithodium urartu</name>
    <dbReference type="NCBI Taxonomy" id="4572"/>
    <lineage>
        <taxon>Eukaryota</taxon>
        <taxon>Viridiplantae</taxon>
        <taxon>Streptophyta</taxon>
        <taxon>Embryophyta</taxon>
        <taxon>Tracheophyta</taxon>
        <taxon>Spermatophyta</taxon>
        <taxon>Magnoliopsida</taxon>
        <taxon>Liliopsida</taxon>
        <taxon>Poales</taxon>
        <taxon>Poaceae</taxon>
        <taxon>BOP clade</taxon>
        <taxon>Pooideae</taxon>
        <taxon>Triticodae</taxon>
        <taxon>Triticeae</taxon>
        <taxon>Triticinae</taxon>
        <taxon>Triticum</taxon>
    </lineage>
</organism>